<proteinExistence type="predicted"/>
<dbReference type="Proteomes" id="UP000198683">
    <property type="component" value="Unassembled WGS sequence"/>
</dbReference>
<dbReference type="Pfam" id="PF01526">
    <property type="entry name" value="DDE_Tnp_Tn3"/>
    <property type="match status" value="1"/>
</dbReference>
<dbReference type="InterPro" id="IPR002513">
    <property type="entry name" value="Tn3_Tnp_DDE_dom"/>
</dbReference>
<dbReference type="EMBL" id="FNFB01000007">
    <property type="protein sequence ID" value="SDK42868.1"/>
    <property type="molecule type" value="Genomic_DNA"/>
</dbReference>
<keyword evidence="3" id="KW-1185">Reference proteome</keyword>
<organism evidence="2 3">
    <name type="scientific">Nonomuraea maritima</name>
    <dbReference type="NCBI Taxonomy" id="683260"/>
    <lineage>
        <taxon>Bacteria</taxon>
        <taxon>Bacillati</taxon>
        <taxon>Actinomycetota</taxon>
        <taxon>Actinomycetes</taxon>
        <taxon>Streptosporangiales</taxon>
        <taxon>Streptosporangiaceae</taxon>
        <taxon>Nonomuraea</taxon>
    </lineage>
</organism>
<protein>
    <submittedName>
        <fullName evidence="2">Tn3 transposase DDE domain-containing protein</fullName>
    </submittedName>
</protein>
<dbReference type="GO" id="GO:0006313">
    <property type="term" value="P:DNA transposition"/>
    <property type="evidence" value="ECO:0007669"/>
    <property type="project" value="InterPro"/>
</dbReference>
<evidence type="ECO:0000313" key="2">
    <source>
        <dbReference type="EMBL" id="SDK42868.1"/>
    </source>
</evidence>
<name>A0A1G9BTT5_9ACTN</name>
<dbReference type="STRING" id="683260.SAMN05421874_107290"/>
<gene>
    <name evidence="2" type="ORF">SAMN05421874_107290</name>
</gene>
<dbReference type="GO" id="GO:0004803">
    <property type="term" value="F:transposase activity"/>
    <property type="evidence" value="ECO:0007669"/>
    <property type="project" value="InterPro"/>
</dbReference>
<accession>A0A1G9BTT5</accession>
<reference evidence="2 3" key="1">
    <citation type="submission" date="2016-10" db="EMBL/GenBank/DDBJ databases">
        <authorList>
            <person name="de Groot N.N."/>
        </authorList>
    </citation>
    <scope>NUCLEOTIDE SEQUENCE [LARGE SCALE GENOMIC DNA]</scope>
    <source>
        <strain evidence="2 3">CGMCC 4.5681</strain>
    </source>
</reference>
<feature type="domain" description="Tn3 transposase DDE" evidence="1">
    <location>
        <begin position="31"/>
        <end position="296"/>
    </location>
</feature>
<evidence type="ECO:0000259" key="1">
    <source>
        <dbReference type="Pfam" id="PF01526"/>
    </source>
</evidence>
<sequence length="310" mass="33901">MAKLAALPEPPSLIDLRKRVLAMLPRVDLPELLLEVMGRASEFEAAFTSVAGKVSKLADFHVSVAACLTAQALNIGYAPVVKAGTPALERGRLSHVVQNYLSAETYTLANAPLIDEQGKIGFAQALGGGLVAAIDGMRFVVPVPSIYTRPNKKFFGRSRGVTWLNMINDRGVGLGAKVVTGTVRDSLHMIDVAFRRDGGPRPEVLVTDTGSYSDVVFGLVHLLGMQYRPALADIPDQKGWRIQNADYGSLSRFTRGKIDLEKIKRHWSDILRVVVSIYTGEIRAYDVMRMIQRDATRPRSGRRSPTTNGS</sequence>
<evidence type="ECO:0000313" key="3">
    <source>
        <dbReference type="Proteomes" id="UP000198683"/>
    </source>
</evidence>
<dbReference type="AlphaFoldDB" id="A0A1G9BTT5"/>